<organism evidence="2 3">
    <name type="scientific">Lasiosphaeria ovina</name>
    <dbReference type="NCBI Taxonomy" id="92902"/>
    <lineage>
        <taxon>Eukaryota</taxon>
        <taxon>Fungi</taxon>
        <taxon>Dikarya</taxon>
        <taxon>Ascomycota</taxon>
        <taxon>Pezizomycotina</taxon>
        <taxon>Sordariomycetes</taxon>
        <taxon>Sordariomycetidae</taxon>
        <taxon>Sordariales</taxon>
        <taxon>Lasiosphaeriaceae</taxon>
        <taxon>Lasiosphaeria</taxon>
    </lineage>
</organism>
<dbReference type="Proteomes" id="UP001287356">
    <property type="component" value="Unassembled WGS sequence"/>
</dbReference>
<keyword evidence="3" id="KW-1185">Reference proteome</keyword>
<dbReference type="EMBL" id="JAULSN010000006">
    <property type="protein sequence ID" value="KAK3369253.1"/>
    <property type="molecule type" value="Genomic_DNA"/>
</dbReference>
<sequence length="740" mass="81830">MAPVLHHPAPSGSSQGRSSLGVNNIGNTENNVPPSSQTPRAAFEARMQPTHPSSLQAEYRGALVNSFRTMTPFGDSQLNNITGNNNTASGPFNSHHHSQGDATTNRLILLENSRQQIEHQNIVTVGRVAELEHSQLNTDSKVREIADFLSQMTLPGEPAEAKTRIEAVEGELASLKANDTTLGNRIGAAKGELLGLEEANTRVRARVDAIQDDLLRIKSNNDTRIDTAMSTLGHLRDDFKDLSGVVSRMGKESTAIADRLANNLNFEQINPRLEALENLMRDVVKRVEKIEKGSGRVGDDDDSEEHPMMLVRLVDRVKKLEAASAKNKTDRDIKGLTNRIEHIEKKITELDMPKGDIEKKITELDMPKGDMRTPITYDEVVLHPAAASSSPTFQSATSKRAISESSAASAPGPGSNKRIRLDEIMNDSLVEIMNDLPVTYQTYKGVGRLLTIRALADMMTVSSVADFLSLLGRMDCRSEADLGRLTQFTRGCVSVDVPLWAHTHNSTSASFFVKVGGAFQNTLHVGARKHFDMPVTEQPPLDARYVKRHSILECVITGKETPAPKPEQSVDNGEEEEVPPQYAVALGEVYMVQKSLDKRSVPNKVTSTNYFLLMNIGSSRKSVWMVYRYEQAESRSKAACDELSFQKEKSRNVSMGGEFDTVLLLLEAKDWKDSMSTMYETVRQVRKKPMLKLLFTRPIREELEKAMAFGWEEPYGADIKSALACTHGAESVSTPVDELE</sequence>
<accession>A0AAE0N3X2</accession>
<protein>
    <submittedName>
        <fullName evidence="2">Uncharacterized protein</fullName>
    </submittedName>
</protein>
<feature type="region of interest" description="Disordered" evidence="1">
    <location>
        <begin position="1"/>
        <end position="49"/>
    </location>
</feature>
<feature type="compositionally biased region" description="Polar residues" evidence="1">
    <location>
        <begin position="388"/>
        <end position="400"/>
    </location>
</feature>
<name>A0AAE0N3X2_9PEZI</name>
<evidence type="ECO:0000313" key="3">
    <source>
        <dbReference type="Proteomes" id="UP001287356"/>
    </source>
</evidence>
<dbReference type="AlphaFoldDB" id="A0AAE0N3X2"/>
<proteinExistence type="predicted"/>
<feature type="compositionally biased region" description="Polar residues" evidence="1">
    <location>
        <begin position="11"/>
        <end position="39"/>
    </location>
</feature>
<feature type="region of interest" description="Disordered" evidence="1">
    <location>
        <begin position="388"/>
        <end position="418"/>
    </location>
</feature>
<reference evidence="2" key="1">
    <citation type="journal article" date="2023" name="Mol. Phylogenet. Evol.">
        <title>Genome-scale phylogeny and comparative genomics of the fungal order Sordariales.</title>
        <authorList>
            <person name="Hensen N."/>
            <person name="Bonometti L."/>
            <person name="Westerberg I."/>
            <person name="Brannstrom I.O."/>
            <person name="Guillou S."/>
            <person name="Cros-Aarteil S."/>
            <person name="Calhoun S."/>
            <person name="Haridas S."/>
            <person name="Kuo A."/>
            <person name="Mondo S."/>
            <person name="Pangilinan J."/>
            <person name="Riley R."/>
            <person name="LaButti K."/>
            <person name="Andreopoulos B."/>
            <person name="Lipzen A."/>
            <person name="Chen C."/>
            <person name="Yan M."/>
            <person name="Daum C."/>
            <person name="Ng V."/>
            <person name="Clum A."/>
            <person name="Steindorff A."/>
            <person name="Ohm R.A."/>
            <person name="Martin F."/>
            <person name="Silar P."/>
            <person name="Natvig D.O."/>
            <person name="Lalanne C."/>
            <person name="Gautier V."/>
            <person name="Ament-Velasquez S.L."/>
            <person name="Kruys A."/>
            <person name="Hutchinson M.I."/>
            <person name="Powell A.J."/>
            <person name="Barry K."/>
            <person name="Miller A.N."/>
            <person name="Grigoriev I.V."/>
            <person name="Debuchy R."/>
            <person name="Gladieux P."/>
            <person name="Hiltunen Thoren M."/>
            <person name="Johannesson H."/>
        </authorList>
    </citation>
    <scope>NUCLEOTIDE SEQUENCE</scope>
    <source>
        <strain evidence="2">CBS 958.72</strain>
    </source>
</reference>
<evidence type="ECO:0000256" key="1">
    <source>
        <dbReference type="SAM" id="MobiDB-lite"/>
    </source>
</evidence>
<comment type="caution">
    <text evidence="2">The sequence shown here is derived from an EMBL/GenBank/DDBJ whole genome shotgun (WGS) entry which is preliminary data.</text>
</comment>
<gene>
    <name evidence="2" type="ORF">B0T24DRAFT_681281</name>
</gene>
<evidence type="ECO:0000313" key="2">
    <source>
        <dbReference type="EMBL" id="KAK3369253.1"/>
    </source>
</evidence>
<reference evidence="2" key="2">
    <citation type="submission" date="2023-06" db="EMBL/GenBank/DDBJ databases">
        <authorList>
            <consortium name="Lawrence Berkeley National Laboratory"/>
            <person name="Haridas S."/>
            <person name="Hensen N."/>
            <person name="Bonometti L."/>
            <person name="Westerberg I."/>
            <person name="Brannstrom I.O."/>
            <person name="Guillou S."/>
            <person name="Cros-Aarteil S."/>
            <person name="Calhoun S."/>
            <person name="Kuo A."/>
            <person name="Mondo S."/>
            <person name="Pangilinan J."/>
            <person name="Riley R."/>
            <person name="Labutti K."/>
            <person name="Andreopoulos B."/>
            <person name="Lipzen A."/>
            <person name="Chen C."/>
            <person name="Yanf M."/>
            <person name="Daum C."/>
            <person name="Ng V."/>
            <person name="Clum A."/>
            <person name="Steindorff A."/>
            <person name="Ohm R."/>
            <person name="Martin F."/>
            <person name="Silar P."/>
            <person name="Natvig D."/>
            <person name="Lalanne C."/>
            <person name="Gautier V."/>
            <person name="Ament-Velasquez S.L."/>
            <person name="Kruys A."/>
            <person name="Hutchinson M.I."/>
            <person name="Powell A.J."/>
            <person name="Barry K."/>
            <person name="Miller A.N."/>
            <person name="Grigoriev I.V."/>
            <person name="Debuchy R."/>
            <person name="Gladieux P."/>
            <person name="Thoren M.H."/>
            <person name="Johannesson H."/>
        </authorList>
    </citation>
    <scope>NUCLEOTIDE SEQUENCE</scope>
    <source>
        <strain evidence="2">CBS 958.72</strain>
    </source>
</reference>